<evidence type="ECO:0000313" key="1">
    <source>
        <dbReference type="EMBL" id="KAI2388705.1"/>
    </source>
</evidence>
<dbReference type="EMBL" id="JALBCA010000029">
    <property type="protein sequence ID" value="KAI2388705.1"/>
    <property type="molecule type" value="Genomic_DNA"/>
</dbReference>
<organism evidence="1">
    <name type="scientific">Ophidiomyces ophidiicola</name>
    <dbReference type="NCBI Taxonomy" id="1387563"/>
    <lineage>
        <taxon>Eukaryota</taxon>
        <taxon>Fungi</taxon>
        <taxon>Dikarya</taxon>
        <taxon>Ascomycota</taxon>
        <taxon>Pezizomycotina</taxon>
        <taxon>Eurotiomycetes</taxon>
        <taxon>Eurotiomycetidae</taxon>
        <taxon>Onygenales</taxon>
        <taxon>Onygenaceae</taxon>
        <taxon>Ophidiomyces</taxon>
    </lineage>
</organism>
<reference evidence="1" key="1">
    <citation type="journal article" date="2022" name="bioRxiv">
        <title>Population genetic analysis of Ophidiomyces ophidiicola, the causative agent of snake fungal disease, indicates recent introductions to the USA.</title>
        <authorList>
            <person name="Ladner J.T."/>
            <person name="Palmer J.M."/>
            <person name="Ettinger C.L."/>
            <person name="Stajich J.E."/>
            <person name="Farrell T.M."/>
            <person name="Glorioso B.M."/>
            <person name="Lawson B."/>
            <person name="Price S.J."/>
            <person name="Stengle A.G."/>
            <person name="Grear D.A."/>
            <person name="Lorch J.M."/>
        </authorList>
    </citation>
    <scope>NUCLEOTIDE SEQUENCE</scope>
    <source>
        <strain evidence="1">NWHC 24266-5</strain>
    </source>
</reference>
<accession>A0ACB8UYZ1</accession>
<name>A0ACB8UYZ1_9EURO</name>
<proteinExistence type="predicted"/>
<comment type="caution">
    <text evidence="1">The sequence shown here is derived from an EMBL/GenBank/DDBJ whole genome shotgun (WGS) entry which is preliminary data.</text>
</comment>
<gene>
    <name evidence="1" type="ORF">LOY88_002474</name>
</gene>
<sequence>MESQNQDAAQSSKSGGTKWTSQEENFLVIHSMDPTISNDWLFKNMPGSNGRTLNSVAGHFGDMRLKKRLAKSWRAKTWDHSTPWTIEEDAEILQWHVSGRACLDAQIFYANDRAGGAVLEREAYLCEDTELVETVARIEERLRLILLEHDMINADSDRMIMRHAAIELRREESHGIDEIFTAIKDSLRNRDG</sequence>
<protein>
    <submittedName>
        <fullName evidence="1">Uncharacterized protein</fullName>
    </submittedName>
</protein>